<keyword evidence="1" id="KW-1133">Transmembrane helix</keyword>
<keyword evidence="1" id="KW-0472">Membrane</keyword>
<dbReference type="AlphaFoldDB" id="A0AAP0NJ13"/>
<dbReference type="Proteomes" id="UP001417504">
    <property type="component" value="Unassembled WGS sequence"/>
</dbReference>
<keyword evidence="1" id="KW-0812">Transmembrane</keyword>
<evidence type="ECO:0000313" key="2">
    <source>
        <dbReference type="EMBL" id="KAK9109043.1"/>
    </source>
</evidence>
<name>A0AAP0NJ13_9MAGN</name>
<feature type="transmembrane region" description="Helical" evidence="1">
    <location>
        <begin position="20"/>
        <end position="39"/>
    </location>
</feature>
<proteinExistence type="predicted"/>
<organism evidence="2 3">
    <name type="scientific">Stephania japonica</name>
    <dbReference type="NCBI Taxonomy" id="461633"/>
    <lineage>
        <taxon>Eukaryota</taxon>
        <taxon>Viridiplantae</taxon>
        <taxon>Streptophyta</taxon>
        <taxon>Embryophyta</taxon>
        <taxon>Tracheophyta</taxon>
        <taxon>Spermatophyta</taxon>
        <taxon>Magnoliopsida</taxon>
        <taxon>Ranunculales</taxon>
        <taxon>Menispermaceae</taxon>
        <taxon>Menispermoideae</taxon>
        <taxon>Cissampelideae</taxon>
        <taxon>Stephania</taxon>
    </lineage>
</organism>
<keyword evidence="3" id="KW-1185">Reference proteome</keyword>
<sequence length="79" mass="9015">MAAIMPLDLSSAVVPRQVMPWTGLLLMYEWTFAVFFFTFRGYLKFVQRWGKATGSFFSYSDSLDDNSGKVVIFRLGIMG</sequence>
<accession>A0AAP0NJ13</accession>
<evidence type="ECO:0000313" key="3">
    <source>
        <dbReference type="Proteomes" id="UP001417504"/>
    </source>
</evidence>
<dbReference type="EMBL" id="JBBNAE010000007">
    <property type="protein sequence ID" value="KAK9109043.1"/>
    <property type="molecule type" value="Genomic_DNA"/>
</dbReference>
<gene>
    <name evidence="2" type="ORF">Sjap_017103</name>
</gene>
<reference evidence="2 3" key="1">
    <citation type="submission" date="2024-01" db="EMBL/GenBank/DDBJ databases">
        <title>Genome assemblies of Stephania.</title>
        <authorList>
            <person name="Yang L."/>
        </authorList>
    </citation>
    <scope>NUCLEOTIDE SEQUENCE [LARGE SCALE GENOMIC DNA]</scope>
    <source>
        <strain evidence="2">QJT</strain>
        <tissue evidence="2">Leaf</tissue>
    </source>
</reference>
<comment type="caution">
    <text evidence="2">The sequence shown here is derived from an EMBL/GenBank/DDBJ whole genome shotgun (WGS) entry which is preliminary data.</text>
</comment>
<protein>
    <submittedName>
        <fullName evidence="2">Uncharacterized protein</fullName>
    </submittedName>
</protein>
<evidence type="ECO:0000256" key="1">
    <source>
        <dbReference type="SAM" id="Phobius"/>
    </source>
</evidence>